<organism evidence="2 3">
    <name type="scientific">Gossypium australe</name>
    <dbReference type="NCBI Taxonomy" id="47621"/>
    <lineage>
        <taxon>Eukaryota</taxon>
        <taxon>Viridiplantae</taxon>
        <taxon>Streptophyta</taxon>
        <taxon>Embryophyta</taxon>
        <taxon>Tracheophyta</taxon>
        <taxon>Spermatophyta</taxon>
        <taxon>Magnoliopsida</taxon>
        <taxon>eudicotyledons</taxon>
        <taxon>Gunneridae</taxon>
        <taxon>Pentapetalae</taxon>
        <taxon>rosids</taxon>
        <taxon>malvids</taxon>
        <taxon>Malvales</taxon>
        <taxon>Malvaceae</taxon>
        <taxon>Malvoideae</taxon>
        <taxon>Gossypium</taxon>
    </lineage>
</organism>
<keyword evidence="1" id="KW-0812">Transmembrane</keyword>
<evidence type="ECO:0000256" key="1">
    <source>
        <dbReference type="SAM" id="Phobius"/>
    </source>
</evidence>
<dbReference type="Proteomes" id="UP000325315">
    <property type="component" value="Unassembled WGS sequence"/>
</dbReference>
<dbReference type="OrthoDB" id="1595665at2759"/>
<gene>
    <name evidence="2" type="ORF">EPI10_030825</name>
</gene>
<dbReference type="EMBL" id="SMMG02000001">
    <property type="protein sequence ID" value="KAA3486967.1"/>
    <property type="molecule type" value="Genomic_DNA"/>
</dbReference>
<comment type="caution">
    <text evidence="2">The sequence shown here is derived from an EMBL/GenBank/DDBJ whole genome shotgun (WGS) entry which is preliminary data.</text>
</comment>
<feature type="transmembrane region" description="Helical" evidence="1">
    <location>
        <begin position="12"/>
        <end position="29"/>
    </location>
</feature>
<proteinExistence type="predicted"/>
<sequence length="103" mass="11859">MLMLNSGNNFFWYWLLFCCRWMAYIWHDIGDIWIRCTLQWFLANTGSVSAEDTNSWLAIPATIREIGMFSFEVKCSGQAVNRCLTLEPGLVAQLKPKCLEANS</sequence>
<reference evidence="3" key="1">
    <citation type="journal article" date="2019" name="Plant Biotechnol. J.">
        <title>Genome sequencing of the Australian wild diploid species Gossypium australe highlights disease resistance and delayed gland morphogenesis.</title>
        <authorList>
            <person name="Cai Y."/>
            <person name="Cai X."/>
            <person name="Wang Q."/>
            <person name="Wang P."/>
            <person name="Zhang Y."/>
            <person name="Cai C."/>
            <person name="Xu Y."/>
            <person name="Wang K."/>
            <person name="Zhou Z."/>
            <person name="Wang C."/>
            <person name="Geng S."/>
            <person name="Li B."/>
            <person name="Dong Q."/>
            <person name="Hou Y."/>
            <person name="Wang H."/>
            <person name="Ai P."/>
            <person name="Liu Z."/>
            <person name="Yi F."/>
            <person name="Sun M."/>
            <person name="An G."/>
            <person name="Cheng J."/>
            <person name="Zhang Y."/>
            <person name="Shi Q."/>
            <person name="Xie Y."/>
            <person name="Shi X."/>
            <person name="Chang Y."/>
            <person name="Huang F."/>
            <person name="Chen Y."/>
            <person name="Hong S."/>
            <person name="Mi L."/>
            <person name="Sun Q."/>
            <person name="Zhang L."/>
            <person name="Zhou B."/>
            <person name="Peng R."/>
            <person name="Zhang X."/>
            <person name="Liu F."/>
        </authorList>
    </citation>
    <scope>NUCLEOTIDE SEQUENCE [LARGE SCALE GENOMIC DNA]</scope>
    <source>
        <strain evidence="3">cv. PA1801</strain>
    </source>
</reference>
<keyword evidence="1" id="KW-0472">Membrane</keyword>
<protein>
    <submittedName>
        <fullName evidence="2">Vesicle transport protein GOT1B-like</fullName>
    </submittedName>
</protein>
<name>A0A5B6X239_9ROSI</name>
<evidence type="ECO:0000313" key="2">
    <source>
        <dbReference type="EMBL" id="KAA3486967.1"/>
    </source>
</evidence>
<accession>A0A5B6X239</accession>
<evidence type="ECO:0000313" key="3">
    <source>
        <dbReference type="Proteomes" id="UP000325315"/>
    </source>
</evidence>
<keyword evidence="3" id="KW-1185">Reference proteome</keyword>
<keyword evidence="1" id="KW-1133">Transmembrane helix</keyword>
<dbReference type="AlphaFoldDB" id="A0A5B6X239"/>